<accession>A0A953HS83</accession>
<sequence length="113" mass="12701">MTKFTFKIHSIFILLCAVCWLSACSKTSTNTDCHAGFSLHQVTSAEVEKYSNAAADYAQDPTPETCNRYKDAMSSYIDVLEIYEKCALEYGSIEDWRSFINSARTALSDLDCQ</sequence>
<protein>
    <recommendedName>
        <fullName evidence="4">Lipoprotein</fullName>
    </recommendedName>
</protein>
<keyword evidence="1" id="KW-0732">Signal</keyword>
<keyword evidence="3" id="KW-1185">Reference proteome</keyword>
<organism evidence="2 3">
    <name type="scientific">Membranihabitans marinus</name>
    <dbReference type="NCBI Taxonomy" id="1227546"/>
    <lineage>
        <taxon>Bacteria</taxon>
        <taxon>Pseudomonadati</taxon>
        <taxon>Bacteroidota</taxon>
        <taxon>Saprospiria</taxon>
        <taxon>Saprospirales</taxon>
        <taxon>Saprospiraceae</taxon>
        <taxon>Membranihabitans</taxon>
    </lineage>
</organism>
<feature type="chain" id="PRO_5037452859" description="Lipoprotein" evidence="1">
    <location>
        <begin position="26"/>
        <end position="113"/>
    </location>
</feature>
<evidence type="ECO:0000313" key="3">
    <source>
        <dbReference type="Proteomes" id="UP000753961"/>
    </source>
</evidence>
<evidence type="ECO:0008006" key="4">
    <source>
        <dbReference type="Google" id="ProtNLM"/>
    </source>
</evidence>
<proteinExistence type="predicted"/>
<feature type="signal peptide" evidence="1">
    <location>
        <begin position="1"/>
        <end position="25"/>
    </location>
</feature>
<evidence type="ECO:0000256" key="1">
    <source>
        <dbReference type="SAM" id="SignalP"/>
    </source>
</evidence>
<evidence type="ECO:0000313" key="2">
    <source>
        <dbReference type="EMBL" id="MBY5959978.1"/>
    </source>
</evidence>
<reference evidence="2" key="1">
    <citation type="submission" date="2021-06" db="EMBL/GenBank/DDBJ databases">
        <title>44 bacteria genomes isolated from Dapeng, Shenzhen.</title>
        <authorList>
            <person name="Zheng W."/>
            <person name="Yu S."/>
            <person name="Huang Y."/>
        </authorList>
    </citation>
    <scope>NUCLEOTIDE SEQUENCE</scope>
    <source>
        <strain evidence="2">DP5N28-2</strain>
    </source>
</reference>
<dbReference type="Proteomes" id="UP000753961">
    <property type="component" value="Unassembled WGS sequence"/>
</dbReference>
<dbReference type="PROSITE" id="PS51257">
    <property type="entry name" value="PROKAR_LIPOPROTEIN"/>
    <property type="match status" value="1"/>
</dbReference>
<name>A0A953HS83_9BACT</name>
<gene>
    <name evidence="2" type="ORF">KUV50_17640</name>
</gene>
<dbReference type="RefSeq" id="WP_222581514.1">
    <property type="nucleotide sequence ID" value="NZ_JAHVHU010000020.1"/>
</dbReference>
<dbReference type="EMBL" id="JAHVHU010000020">
    <property type="protein sequence ID" value="MBY5959978.1"/>
    <property type="molecule type" value="Genomic_DNA"/>
</dbReference>
<comment type="caution">
    <text evidence="2">The sequence shown here is derived from an EMBL/GenBank/DDBJ whole genome shotgun (WGS) entry which is preliminary data.</text>
</comment>
<dbReference type="AlphaFoldDB" id="A0A953HS83"/>